<proteinExistence type="predicted"/>
<dbReference type="InterPro" id="IPR011051">
    <property type="entry name" value="RmlC_Cupin_sf"/>
</dbReference>
<accession>A0A212R9R1</accession>
<dbReference type="OrthoDB" id="9800684at2"/>
<dbReference type="CDD" id="cd06982">
    <property type="entry name" value="cupin_BauB-like"/>
    <property type="match status" value="1"/>
</dbReference>
<evidence type="ECO:0000313" key="2">
    <source>
        <dbReference type="EMBL" id="SNB68894.1"/>
    </source>
</evidence>
<feature type="domain" description="Cupin type-2" evidence="1">
    <location>
        <begin position="24"/>
        <end position="94"/>
    </location>
</feature>
<protein>
    <submittedName>
        <fullName evidence="2">Cupin domain protein</fullName>
    </submittedName>
</protein>
<sequence length="98" mass="10793">MAFTCTIPAVPTQLADDDRVRITRWDFEPGATTGWHEHAMDYAIVFVTDGLMAIDVDGKVSHVEMKAGQAYSRPAGIKHDVKNDGGAPMSFVEIETKR</sequence>
<dbReference type="RefSeq" id="WP_088561542.1">
    <property type="nucleotide sequence ID" value="NZ_FYEH01000006.1"/>
</dbReference>
<dbReference type="Pfam" id="PF07883">
    <property type="entry name" value="Cupin_2"/>
    <property type="match status" value="1"/>
</dbReference>
<reference evidence="2 3" key="1">
    <citation type="submission" date="2017-06" db="EMBL/GenBank/DDBJ databases">
        <authorList>
            <person name="Kim H.J."/>
            <person name="Triplett B.A."/>
        </authorList>
    </citation>
    <scope>NUCLEOTIDE SEQUENCE [LARGE SCALE GENOMIC DNA]</scope>
    <source>
        <strain evidence="2 3">B29T1</strain>
    </source>
</reference>
<keyword evidence="3" id="KW-1185">Reference proteome</keyword>
<dbReference type="InterPro" id="IPR014710">
    <property type="entry name" value="RmlC-like_jellyroll"/>
</dbReference>
<dbReference type="Proteomes" id="UP000197065">
    <property type="component" value="Unassembled WGS sequence"/>
</dbReference>
<dbReference type="EMBL" id="FYEH01000006">
    <property type="protein sequence ID" value="SNB68894.1"/>
    <property type="molecule type" value="Genomic_DNA"/>
</dbReference>
<name>A0A212R9R1_9PROT</name>
<dbReference type="AlphaFoldDB" id="A0A212R9R1"/>
<dbReference type="SUPFAM" id="SSF51182">
    <property type="entry name" value="RmlC-like cupins"/>
    <property type="match status" value="1"/>
</dbReference>
<gene>
    <name evidence="2" type="ORF">SAMN07250955_106261</name>
</gene>
<dbReference type="Gene3D" id="2.60.120.10">
    <property type="entry name" value="Jelly Rolls"/>
    <property type="match status" value="1"/>
</dbReference>
<dbReference type="InterPro" id="IPR013096">
    <property type="entry name" value="Cupin_2"/>
</dbReference>
<organism evidence="2 3">
    <name type="scientific">Arboricoccus pini</name>
    <dbReference type="NCBI Taxonomy" id="1963835"/>
    <lineage>
        <taxon>Bacteria</taxon>
        <taxon>Pseudomonadati</taxon>
        <taxon>Pseudomonadota</taxon>
        <taxon>Alphaproteobacteria</taxon>
        <taxon>Geminicoccales</taxon>
        <taxon>Geminicoccaceae</taxon>
        <taxon>Arboricoccus</taxon>
    </lineage>
</organism>
<evidence type="ECO:0000313" key="3">
    <source>
        <dbReference type="Proteomes" id="UP000197065"/>
    </source>
</evidence>
<evidence type="ECO:0000259" key="1">
    <source>
        <dbReference type="Pfam" id="PF07883"/>
    </source>
</evidence>